<dbReference type="AlphaFoldDB" id="A0A1F8DZN4"/>
<name>A0A1F8DZN4_9BACT</name>
<protein>
    <submittedName>
        <fullName evidence="1">Uncharacterized protein</fullName>
    </submittedName>
</protein>
<proteinExistence type="predicted"/>
<accession>A0A1F8DZN4</accession>
<evidence type="ECO:0000313" key="1">
    <source>
        <dbReference type="EMBL" id="OGM94043.1"/>
    </source>
</evidence>
<dbReference type="EMBL" id="MGIV01000018">
    <property type="protein sequence ID" value="OGM94043.1"/>
    <property type="molecule type" value="Genomic_DNA"/>
</dbReference>
<reference evidence="1 2" key="1">
    <citation type="journal article" date="2016" name="Nat. Commun.">
        <title>Thousands of microbial genomes shed light on interconnected biogeochemical processes in an aquifer system.</title>
        <authorList>
            <person name="Anantharaman K."/>
            <person name="Brown C.T."/>
            <person name="Hug L.A."/>
            <person name="Sharon I."/>
            <person name="Castelle C.J."/>
            <person name="Probst A.J."/>
            <person name="Thomas B.C."/>
            <person name="Singh A."/>
            <person name="Wilkins M.J."/>
            <person name="Karaoz U."/>
            <person name="Brodie E.L."/>
            <person name="Williams K.H."/>
            <person name="Hubbard S.S."/>
            <person name="Banfield J.F."/>
        </authorList>
    </citation>
    <scope>NUCLEOTIDE SEQUENCE [LARGE SCALE GENOMIC DNA]</scope>
</reference>
<dbReference type="Proteomes" id="UP000179057">
    <property type="component" value="Unassembled WGS sequence"/>
</dbReference>
<sequence length="215" mass="23626">MGKLLEDNLIGAIDRAEKTGDTLLMCMICVTAIEFCGSVLTGKTGYSKTTPDNFKTFLSSKYMPIKYHGLKDILYELLRNGVAHSYIPKGYIHPSVESSGASEHLQCFKNGIFIYAPQFCADVTAGIKELLKDIHAESELKSKYEGVLNILSEDREGIYKKHLTDKSITPSRELIQGDIISDADSEDILGNPELIASHSSTVCVTSTGIVEIENK</sequence>
<organism evidence="1 2">
    <name type="scientific">Candidatus Wolfebacteria bacterium RIFOXYD1_FULL_48_65</name>
    <dbReference type="NCBI Taxonomy" id="1802561"/>
    <lineage>
        <taxon>Bacteria</taxon>
        <taxon>Candidatus Wolfeibacteriota</taxon>
    </lineage>
</organism>
<comment type="caution">
    <text evidence="1">The sequence shown here is derived from an EMBL/GenBank/DDBJ whole genome shotgun (WGS) entry which is preliminary data.</text>
</comment>
<evidence type="ECO:0000313" key="2">
    <source>
        <dbReference type="Proteomes" id="UP000179057"/>
    </source>
</evidence>
<gene>
    <name evidence="1" type="ORF">A2610_03980</name>
</gene>